<sequence>SFSLATSKEKAMSSTGIILTGGPWAARMGFRIFEIRGQNACPSARSERSNFNVHC</sequence>
<name>A0A0F8YBX2_9ZZZZ</name>
<feature type="non-terminal residue" evidence="1">
    <location>
        <position position="1"/>
    </location>
</feature>
<comment type="caution">
    <text evidence="1">The sequence shown here is derived from an EMBL/GenBank/DDBJ whole genome shotgun (WGS) entry which is preliminary data.</text>
</comment>
<gene>
    <name evidence="1" type="ORF">LCGC14_2916480</name>
</gene>
<dbReference type="AlphaFoldDB" id="A0A0F8YBX2"/>
<evidence type="ECO:0000313" key="1">
    <source>
        <dbReference type="EMBL" id="KKK71185.1"/>
    </source>
</evidence>
<proteinExistence type="predicted"/>
<reference evidence="1" key="1">
    <citation type="journal article" date="2015" name="Nature">
        <title>Complex archaea that bridge the gap between prokaryotes and eukaryotes.</title>
        <authorList>
            <person name="Spang A."/>
            <person name="Saw J.H."/>
            <person name="Jorgensen S.L."/>
            <person name="Zaremba-Niedzwiedzka K."/>
            <person name="Martijn J."/>
            <person name="Lind A.E."/>
            <person name="van Eijk R."/>
            <person name="Schleper C."/>
            <person name="Guy L."/>
            <person name="Ettema T.J."/>
        </authorList>
    </citation>
    <scope>NUCLEOTIDE SEQUENCE</scope>
</reference>
<protein>
    <submittedName>
        <fullName evidence="1">Uncharacterized protein</fullName>
    </submittedName>
</protein>
<dbReference type="EMBL" id="LAZR01057848">
    <property type="protein sequence ID" value="KKK71185.1"/>
    <property type="molecule type" value="Genomic_DNA"/>
</dbReference>
<accession>A0A0F8YBX2</accession>
<organism evidence="1">
    <name type="scientific">marine sediment metagenome</name>
    <dbReference type="NCBI Taxonomy" id="412755"/>
    <lineage>
        <taxon>unclassified sequences</taxon>
        <taxon>metagenomes</taxon>
        <taxon>ecological metagenomes</taxon>
    </lineage>
</organism>